<dbReference type="EMBL" id="JAPJZH010000001">
    <property type="protein sequence ID" value="MDA4843968.1"/>
    <property type="molecule type" value="Genomic_DNA"/>
</dbReference>
<keyword evidence="2" id="KW-1185">Reference proteome</keyword>
<evidence type="ECO:0008006" key="3">
    <source>
        <dbReference type="Google" id="ProtNLM"/>
    </source>
</evidence>
<gene>
    <name evidence="1" type="ORF">OOZ53_01340</name>
</gene>
<accession>A0ABT4VIV6</accession>
<sequence>MAKPWADISQDVLPELPAMLGYEERQFLYWLGARSEGRTIIDLGTFLGASAACIADGAQAAGSDSRVISYDLFLYGPWCEPYKSRMDGFNGKDVFSWVENALSPWGDRIGLVKRDITTQRWIGNEVEALFVDFTQNWDHHNHVCRHFLPHLKVGGILAHQDYVHVLCYWLHIFMERFADHFEVLSRRIEYSTAAWILRDRLPPEAFEPLNKQMTVPEMMDLLASSITRYDGVWRALIELSRVRFILHAYGVDAARAELKVWQDRNGMHESAQPHFEVLKQEIEDWPPTGDPYAGYFMTR</sequence>
<dbReference type="InterPro" id="IPR029063">
    <property type="entry name" value="SAM-dependent_MTases_sf"/>
</dbReference>
<dbReference type="SUPFAM" id="SSF53335">
    <property type="entry name" value="S-adenosyl-L-methionine-dependent methyltransferases"/>
    <property type="match status" value="1"/>
</dbReference>
<proteinExistence type="predicted"/>
<reference evidence="1" key="1">
    <citation type="submission" date="2022-11" db="EMBL/GenBank/DDBJ databases">
        <title>Hoeflea poritis sp. nov., isolated from scleractinian coral Porites lutea.</title>
        <authorList>
            <person name="Zhang G."/>
            <person name="Wei Q."/>
            <person name="Cai L."/>
        </authorList>
    </citation>
    <scope>NUCLEOTIDE SEQUENCE</scope>
    <source>
        <strain evidence="1">E7-10</strain>
    </source>
</reference>
<protein>
    <recommendedName>
        <fullName evidence="3">Class I SAM-dependent methyltransferase</fullName>
    </recommendedName>
</protein>
<dbReference type="Gene3D" id="3.40.50.150">
    <property type="entry name" value="Vaccinia Virus protein VP39"/>
    <property type="match status" value="1"/>
</dbReference>
<dbReference type="RefSeq" id="WP_271087484.1">
    <property type="nucleotide sequence ID" value="NZ_JAPJZH010000001.1"/>
</dbReference>
<name>A0ABT4VIV6_9HYPH</name>
<comment type="caution">
    <text evidence="1">The sequence shown here is derived from an EMBL/GenBank/DDBJ whole genome shotgun (WGS) entry which is preliminary data.</text>
</comment>
<organism evidence="1 2">
    <name type="scientific">Hoeflea poritis</name>
    <dbReference type="NCBI Taxonomy" id="2993659"/>
    <lineage>
        <taxon>Bacteria</taxon>
        <taxon>Pseudomonadati</taxon>
        <taxon>Pseudomonadota</taxon>
        <taxon>Alphaproteobacteria</taxon>
        <taxon>Hyphomicrobiales</taxon>
        <taxon>Rhizobiaceae</taxon>
        <taxon>Hoeflea</taxon>
    </lineage>
</organism>
<dbReference type="Proteomes" id="UP001148313">
    <property type="component" value="Unassembled WGS sequence"/>
</dbReference>
<evidence type="ECO:0000313" key="1">
    <source>
        <dbReference type="EMBL" id="MDA4843968.1"/>
    </source>
</evidence>
<evidence type="ECO:0000313" key="2">
    <source>
        <dbReference type="Proteomes" id="UP001148313"/>
    </source>
</evidence>